<accession>A0A7W9GV52</accession>
<dbReference type="InterPro" id="IPR051164">
    <property type="entry name" value="NmrA-like_oxidored"/>
</dbReference>
<dbReference type="AlphaFoldDB" id="A0A7W9GV52"/>
<evidence type="ECO:0000259" key="2">
    <source>
        <dbReference type="Pfam" id="PF01370"/>
    </source>
</evidence>
<dbReference type="InterPro" id="IPR036291">
    <property type="entry name" value="NAD(P)-bd_dom_sf"/>
</dbReference>
<name>A0A7W9GV52_9ACTN</name>
<dbReference type="Pfam" id="PF01370">
    <property type="entry name" value="Epimerase"/>
    <property type="match status" value="1"/>
</dbReference>
<organism evidence="3 4">
    <name type="scientific">Jiangella mangrovi</name>
    <dbReference type="NCBI Taxonomy" id="1524084"/>
    <lineage>
        <taxon>Bacteria</taxon>
        <taxon>Bacillati</taxon>
        <taxon>Actinomycetota</taxon>
        <taxon>Actinomycetes</taxon>
        <taxon>Jiangellales</taxon>
        <taxon>Jiangellaceae</taxon>
        <taxon>Jiangella</taxon>
    </lineage>
</organism>
<dbReference type="PANTHER" id="PTHR42748:SF3">
    <property type="entry name" value="BLL4366 PROTEIN"/>
    <property type="match status" value="1"/>
</dbReference>
<dbReference type="PANTHER" id="PTHR42748">
    <property type="entry name" value="NITROGEN METABOLITE REPRESSION PROTEIN NMRA FAMILY MEMBER"/>
    <property type="match status" value="1"/>
</dbReference>
<protein>
    <submittedName>
        <fullName evidence="3">Uncharacterized protein YbjT (DUF2867 family)</fullName>
    </submittedName>
</protein>
<dbReference type="SUPFAM" id="SSF51735">
    <property type="entry name" value="NAD(P)-binding Rossmann-fold domains"/>
    <property type="match status" value="1"/>
</dbReference>
<gene>
    <name evidence="3" type="ORF">HD601_004934</name>
</gene>
<keyword evidence="4" id="KW-1185">Reference proteome</keyword>
<evidence type="ECO:0000256" key="1">
    <source>
        <dbReference type="ARBA" id="ARBA00022857"/>
    </source>
</evidence>
<dbReference type="EMBL" id="JACHMM010000001">
    <property type="protein sequence ID" value="MBB5790359.1"/>
    <property type="molecule type" value="Genomic_DNA"/>
</dbReference>
<evidence type="ECO:0000313" key="3">
    <source>
        <dbReference type="EMBL" id="MBB5790359.1"/>
    </source>
</evidence>
<feature type="domain" description="NAD-dependent epimerase/dehydratase" evidence="2">
    <location>
        <begin position="3"/>
        <end position="64"/>
    </location>
</feature>
<proteinExistence type="predicted"/>
<comment type="caution">
    <text evidence="3">The sequence shown here is derived from an EMBL/GenBank/DDBJ whole genome shotgun (WGS) entry which is preliminary data.</text>
</comment>
<dbReference type="Proteomes" id="UP000542813">
    <property type="component" value="Unassembled WGS sequence"/>
</dbReference>
<sequence length="306" mass="33012">MKIVVIGGTGLVGSSVVALLRQHGHEAVAASRRTGVDAVTGAGLADALTGATVVVDVADSPSLEHEAALHFFETSTRNLLTAESEAGVRHHVALSVVGAERLPDIGYFRAKLVQENLVMSSPIPFTVTRATQFFEFLMRIADAATDGDAVRLAPVLVQPVAADDVAAMLGRVAVEPPANGVVEIAGPERFRFDELVWDDLSARDDPRSVVTDERARHFGALLSELSLVPHDGAWLGSTRFADWLRHRRTTLAAEVALVKSSHLDDAMREPVANWRFDPAEAQWYGAVLHDLRDAVVHGKRRTGADR</sequence>
<evidence type="ECO:0000313" key="4">
    <source>
        <dbReference type="Proteomes" id="UP000542813"/>
    </source>
</evidence>
<dbReference type="InterPro" id="IPR001509">
    <property type="entry name" value="Epimerase_deHydtase"/>
</dbReference>
<keyword evidence="1" id="KW-0521">NADP</keyword>
<reference evidence="3 4" key="1">
    <citation type="submission" date="2020-08" db="EMBL/GenBank/DDBJ databases">
        <title>Sequencing the genomes of 1000 actinobacteria strains.</title>
        <authorList>
            <person name="Klenk H.-P."/>
        </authorList>
    </citation>
    <scope>NUCLEOTIDE SEQUENCE [LARGE SCALE GENOMIC DNA]</scope>
    <source>
        <strain evidence="3 4">DSM 102122</strain>
    </source>
</reference>
<dbReference type="RefSeq" id="WP_184826367.1">
    <property type="nucleotide sequence ID" value="NZ_JACHMM010000001.1"/>
</dbReference>
<dbReference type="Gene3D" id="3.40.50.720">
    <property type="entry name" value="NAD(P)-binding Rossmann-like Domain"/>
    <property type="match status" value="1"/>
</dbReference>